<evidence type="ECO:0000256" key="4">
    <source>
        <dbReference type="PIRNR" id="PIRNR006078"/>
    </source>
</evidence>
<protein>
    <submittedName>
        <fullName evidence="5">Glycerate kinase</fullName>
    </submittedName>
</protein>
<evidence type="ECO:0000313" key="5">
    <source>
        <dbReference type="EMBL" id="PPA70315.1"/>
    </source>
</evidence>
<evidence type="ECO:0000256" key="2">
    <source>
        <dbReference type="ARBA" id="ARBA00022679"/>
    </source>
</evidence>
<dbReference type="PANTHER" id="PTHR21599:SF0">
    <property type="entry name" value="GLYCERATE KINASE"/>
    <property type="match status" value="1"/>
</dbReference>
<dbReference type="GO" id="GO:0008887">
    <property type="term" value="F:glycerate kinase activity"/>
    <property type="evidence" value="ECO:0007669"/>
    <property type="project" value="UniProtKB-UniRule"/>
</dbReference>
<keyword evidence="6" id="KW-1185">Reference proteome</keyword>
<gene>
    <name evidence="5" type="ORF">C4B60_12105</name>
</gene>
<dbReference type="Gene3D" id="3.40.50.10350">
    <property type="entry name" value="Glycerate kinase, domain 1"/>
    <property type="match status" value="1"/>
</dbReference>
<keyword evidence="3 4" id="KW-0418">Kinase</keyword>
<dbReference type="PANTHER" id="PTHR21599">
    <property type="entry name" value="GLYCERATE KINASE"/>
    <property type="match status" value="1"/>
</dbReference>
<dbReference type="Pfam" id="PF02595">
    <property type="entry name" value="Gly_kinase"/>
    <property type="match status" value="1"/>
</dbReference>
<evidence type="ECO:0000313" key="6">
    <source>
        <dbReference type="Proteomes" id="UP000239047"/>
    </source>
</evidence>
<proteinExistence type="inferred from homology"/>
<dbReference type="RefSeq" id="WP_104058265.1">
    <property type="nucleotide sequence ID" value="NZ_PREZ01000004.1"/>
</dbReference>
<name>A0A2S5GBM2_9BACL</name>
<keyword evidence="2 4" id="KW-0808">Transferase</keyword>
<dbReference type="Gene3D" id="3.90.1510.10">
    <property type="entry name" value="Glycerate kinase, domain 2"/>
    <property type="match status" value="1"/>
</dbReference>
<dbReference type="InterPro" id="IPR004381">
    <property type="entry name" value="Glycerate_kinase"/>
</dbReference>
<dbReference type="Proteomes" id="UP000239047">
    <property type="component" value="Unassembled WGS sequence"/>
</dbReference>
<dbReference type="OrthoDB" id="9774290at2"/>
<dbReference type="PIRSF" id="PIRSF006078">
    <property type="entry name" value="GlxK"/>
    <property type="match status" value="1"/>
</dbReference>
<dbReference type="InterPro" id="IPR018197">
    <property type="entry name" value="Glycerate_kinase_RE-like"/>
</dbReference>
<dbReference type="InterPro" id="IPR018193">
    <property type="entry name" value="Glyc_kinase_flavodox-like_fold"/>
</dbReference>
<dbReference type="NCBIfam" id="TIGR00045">
    <property type="entry name" value="glycerate kinase"/>
    <property type="match status" value="1"/>
</dbReference>
<comment type="similarity">
    <text evidence="1 4">Belongs to the glycerate kinase type-1 family.</text>
</comment>
<dbReference type="SUPFAM" id="SSF110738">
    <property type="entry name" value="Glycerate kinase I"/>
    <property type="match status" value="1"/>
</dbReference>
<evidence type="ECO:0000256" key="1">
    <source>
        <dbReference type="ARBA" id="ARBA00006284"/>
    </source>
</evidence>
<evidence type="ECO:0000256" key="3">
    <source>
        <dbReference type="ARBA" id="ARBA00022777"/>
    </source>
</evidence>
<reference evidence="5 6" key="1">
    <citation type="submission" date="2018-02" db="EMBL/GenBank/DDBJ databases">
        <title>Jeotgalibacillus proteolyticum sp. nov. a protease producing bacterium isolated from ocean sediments of Laizhou Bay.</title>
        <authorList>
            <person name="Li Y."/>
        </authorList>
    </citation>
    <scope>NUCLEOTIDE SEQUENCE [LARGE SCALE GENOMIC DNA]</scope>
    <source>
        <strain evidence="5 6">22-7</strain>
    </source>
</reference>
<dbReference type="AlphaFoldDB" id="A0A2S5GBM2"/>
<organism evidence="5 6">
    <name type="scientific">Jeotgalibacillus proteolyticus</name>
    <dbReference type="NCBI Taxonomy" id="2082395"/>
    <lineage>
        <taxon>Bacteria</taxon>
        <taxon>Bacillati</taxon>
        <taxon>Bacillota</taxon>
        <taxon>Bacilli</taxon>
        <taxon>Bacillales</taxon>
        <taxon>Caryophanaceae</taxon>
        <taxon>Jeotgalibacillus</taxon>
    </lineage>
</organism>
<comment type="caution">
    <text evidence="5">The sequence shown here is derived from an EMBL/GenBank/DDBJ whole genome shotgun (WGS) entry which is preliminary data.</text>
</comment>
<accession>A0A2S5GBM2</accession>
<dbReference type="GO" id="GO:0031388">
    <property type="term" value="P:organic acid phosphorylation"/>
    <property type="evidence" value="ECO:0007669"/>
    <property type="project" value="UniProtKB-UniRule"/>
</dbReference>
<sequence>MKIVLAPDSFKESITAIEACDAIKAGFKKVFPDAEYVSVPIADGGEGTVHSIVAATGGEIIETQATGPLGGQVEAFYGLTGDRKTAVIEMAAASGLHLVPRELRNPLLATTRGTGELILHALDLGVDRIVLGLGGSATNDGGAGMAQALGIRLLNEAGIELQPGGAALNSLSSIDISGMDARLKSVKVEVACDVTNPLTGPKGASAIFGPQKGASAEMVDILDASLSRYAAVIERDLGKGVNELPGAGAAGGLGAGIVAFLEGELVSGIDLILDVIRFEELVKDAALVITGEGKIDSQTIHGKAPIGVAKRTGMAGSASVIAVAGCLGEGYEAIFDHGIDAAFSVVNGACTLEDALAEGATNVEKTAENIARLWALGKK</sequence>
<dbReference type="EMBL" id="PREZ01000004">
    <property type="protein sequence ID" value="PPA70315.1"/>
    <property type="molecule type" value="Genomic_DNA"/>
</dbReference>
<dbReference type="InterPro" id="IPR036129">
    <property type="entry name" value="Glycerate_kinase_sf"/>
</dbReference>